<dbReference type="Gene3D" id="3.60.21.10">
    <property type="match status" value="1"/>
</dbReference>
<reference evidence="6" key="1">
    <citation type="journal article" date="2020" name="bioRxiv">
        <title>A rank-normalized archaeal taxonomy based on genome phylogeny resolves widespread incomplete and uneven classifications.</title>
        <authorList>
            <person name="Rinke C."/>
            <person name="Chuvochina M."/>
            <person name="Mussig A.J."/>
            <person name="Chaumeil P.-A."/>
            <person name="Waite D.W."/>
            <person name="Whitman W.B."/>
            <person name="Parks D.H."/>
            <person name="Hugenholtz P."/>
        </authorList>
    </citation>
    <scope>NUCLEOTIDE SEQUENCE [LARGE SCALE GENOMIC DNA]</scope>
</reference>
<evidence type="ECO:0000256" key="1">
    <source>
        <dbReference type="ARBA" id="ARBA00022722"/>
    </source>
</evidence>
<dbReference type="AlphaFoldDB" id="A0A7J4IW30"/>
<keyword evidence="3" id="KW-0269">Exonuclease</keyword>
<evidence type="ECO:0000313" key="6">
    <source>
        <dbReference type="Proteomes" id="UP000565078"/>
    </source>
</evidence>
<dbReference type="InterPro" id="IPR041796">
    <property type="entry name" value="Mre11_N"/>
</dbReference>
<proteinExistence type="predicted"/>
<dbReference type="Pfam" id="PF00149">
    <property type="entry name" value="Metallophos"/>
    <property type="match status" value="1"/>
</dbReference>
<dbReference type="InterPro" id="IPR004843">
    <property type="entry name" value="Calcineurin-like_PHP"/>
</dbReference>
<keyword evidence="1" id="KW-0540">Nuclease</keyword>
<dbReference type="Proteomes" id="UP000565078">
    <property type="component" value="Unassembled WGS sequence"/>
</dbReference>
<dbReference type="SUPFAM" id="SSF56300">
    <property type="entry name" value="Metallo-dependent phosphatases"/>
    <property type="match status" value="1"/>
</dbReference>
<evidence type="ECO:0000313" key="5">
    <source>
        <dbReference type="EMBL" id="HIH09733.1"/>
    </source>
</evidence>
<organism evidence="5 6">
    <name type="scientific">Candidatus Iainarchaeum sp</name>
    <dbReference type="NCBI Taxonomy" id="3101447"/>
    <lineage>
        <taxon>Archaea</taxon>
        <taxon>Candidatus Iainarchaeota</taxon>
        <taxon>Candidatus Iainarchaeia</taxon>
        <taxon>Candidatus Iainarchaeales</taxon>
        <taxon>Candidatus Iainarchaeaceae</taxon>
        <taxon>Candidatus Iainarchaeum</taxon>
    </lineage>
</organism>
<name>A0A7J4IW30_9ARCH</name>
<sequence>MKVAIFSDTHLGFEERSERSQESFDNLESAISLSLAGNADVIVIAGDVFDAPVPSHSVLYKSMQSFSISKRKDSAVSLKLEKGGISRDIAVSGTPVIAIHGNHEFFGKEAKTALDVLDLSGLVIYLHAGRIEAQKGSEKLYIYGLGAVPEKRALDVMAKWGPVPEKGSPNILLVHQAFKEFMAVDDEMVATLSLDDLPKGFDLTVDGHLHWRNEQNLGDSIFLLAGSTIATSIKKLEAQKPKGVYFFDTTSKALSFVPFDVQRKAFYHKMTFKDSGPQDVIAKCRELILQDLKEENRLKPLIRLNLKGTLAKGINSADVNLKPVLDEFAQSALLSVSKNFSDVSFKARIEELAELQKSRLSIAAMGFELLERSLSEAEFDGTFPSRGLFDSLAEDEIENAFKLLGVE</sequence>
<evidence type="ECO:0000256" key="3">
    <source>
        <dbReference type="ARBA" id="ARBA00022839"/>
    </source>
</evidence>
<evidence type="ECO:0000259" key="4">
    <source>
        <dbReference type="Pfam" id="PF00149"/>
    </source>
</evidence>
<dbReference type="PANTHER" id="PTHR30337">
    <property type="entry name" value="COMPONENT OF ATP-DEPENDENT DSDNA EXONUCLEASE"/>
    <property type="match status" value="1"/>
</dbReference>
<comment type="caution">
    <text evidence="5">The sequence shown here is derived from an EMBL/GenBank/DDBJ whole genome shotgun (WGS) entry which is preliminary data.</text>
</comment>
<dbReference type="InterPro" id="IPR029052">
    <property type="entry name" value="Metallo-depent_PP-like"/>
</dbReference>
<dbReference type="EMBL" id="DUGC01000056">
    <property type="protein sequence ID" value="HIH09733.1"/>
    <property type="molecule type" value="Genomic_DNA"/>
</dbReference>
<feature type="domain" description="Calcineurin-like phosphoesterase" evidence="4">
    <location>
        <begin position="1"/>
        <end position="179"/>
    </location>
</feature>
<gene>
    <name evidence="5" type="ORF">HA254_03595</name>
</gene>
<accession>A0A7J4IW30</accession>
<evidence type="ECO:0000256" key="2">
    <source>
        <dbReference type="ARBA" id="ARBA00022801"/>
    </source>
</evidence>
<protein>
    <recommendedName>
        <fullName evidence="4">Calcineurin-like phosphoesterase domain-containing protein</fullName>
    </recommendedName>
</protein>
<dbReference type="PANTHER" id="PTHR30337:SF0">
    <property type="entry name" value="NUCLEASE SBCCD SUBUNIT D"/>
    <property type="match status" value="1"/>
</dbReference>
<dbReference type="CDD" id="cd00840">
    <property type="entry name" value="MPP_Mre11_N"/>
    <property type="match status" value="1"/>
</dbReference>
<dbReference type="GO" id="GO:0004527">
    <property type="term" value="F:exonuclease activity"/>
    <property type="evidence" value="ECO:0007669"/>
    <property type="project" value="UniProtKB-KW"/>
</dbReference>
<keyword evidence="2" id="KW-0378">Hydrolase</keyword>
<dbReference type="InterPro" id="IPR050535">
    <property type="entry name" value="DNA_Repair-Maintenance_Comp"/>
</dbReference>